<dbReference type="InterPro" id="IPR032062">
    <property type="entry name" value="DUF4803"/>
</dbReference>
<accession>A0ABD2W6P8</accession>
<dbReference type="EMBL" id="JBJJXI010000129">
    <property type="protein sequence ID" value="KAL3388566.1"/>
    <property type="molecule type" value="Genomic_DNA"/>
</dbReference>
<protein>
    <submittedName>
        <fullName evidence="1">Uncharacterized protein</fullName>
    </submittedName>
</protein>
<reference evidence="1 2" key="1">
    <citation type="journal article" date="2024" name="bioRxiv">
        <title>A reference genome for Trichogramma kaykai: A tiny desert-dwelling parasitoid wasp with competing sex-ratio distorters.</title>
        <authorList>
            <person name="Culotta J."/>
            <person name="Lindsey A.R."/>
        </authorList>
    </citation>
    <scope>NUCLEOTIDE SEQUENCE [LARGE SCALE GENOMIC DNA]</scope>
    <source>
        <strain evidence="1 2">KSX58</strain>
    </source>
</reference>
<dbReference type="Proteomes" id="UP001627154">
    <property type="component" value="Unassembled WGS sequence"/>
</dbReference>
<evidence type="ECO:0000313" key="1">
    <source>
        <dbReference type="EMBL" id="KAL3388566.1"/>
    </source>
</evidence>
<comment type="caution">
    <text evidence="1">The sequence shown here is derived from an EMBL/GenBank/DDBJ whole genome shotgun (WGS) entry which is preliminary data.</text>
</comment>
<dbReference type="AlphaFoldDB" id="A0ABD2W6P8"/>
<name>A0ABD2W6P8_9HYME</name>
<evidence type="ECO:0000313" key="2">
    <source>
        <dbReference type="Proteomes" id="UP001627154"/>
    </source>
</evidence>
<dbReference type="PANTHER" id="PTHR47890">
    <property type="entry name" value="LD24308P"/>
    <property type="match status" value="1"/>
</dbReference>
<dbReference type="Pfam" id="PF16061">
    <property type="entry name" value="DUF4803"/>
    <property type="match status" value="1"/>
</dbReference>
<dbReference type="PANTHER" id="PTHR47890:SF1">
    <property type="entry name" value="LD24308P"/>
    <property type="match status" value="1"/>
</dbReference>
<gene>
    <name evidence="1" type="ORF">TKK_016286</name>
</gene>
<sequence length="388" mass="44017">MSKASREFWRCNSSPREGVTFEKVGPFIYKSFEPERGLKKIGDPQGHHWCVGDCPRFSNALSLCPRGQFAEDCNKFAHNCPGYLKFCESFDSTIRICNSPGGSQRKYEYVEGYNGKFLGKKGSCARVTNYASHLYGFHECQICLCTCENPDKNLDIYVNLREVVSDVYQNKVIVGIRLKKIDGIFYLQIQEAVLLPSGTVDPKTKSWARINTYKRTDGNVREGVDYFRLSWDHSSVELDDIVLNGDSVVTGVKFTFAQGLLRLEVRGHRFDYKQGKLKIPNYSWHRNIKSTSNLSQLGLTYLDLPSDHSNNPIHSYPGQYVTLRTSSLEHDVGQSIIPFVDIDPVELRQPAPLSGIGLFHKSYKNGAAGYLTLKILNYDYEPYVKIVV</sequence>
<keyword evidence="2" id="KW-1185">Reference proteome</keyword>
<organism evidence="1 2">
    <name type="scientific">Trichogramma kaykai</name>
    <dbReference type="NCBI Taxonomy" id="54128"/>
    <lineage>
        <taxon>Eukaryota</taxon>
        <taxon>Metazoa</taxon>
        <taxon>Ecdysozoa</taxon>
        <taxon>Arthropoda</taxon>
        <taxon>Hexapoda</taxon>
        <taxon>Insecta</taxon>
        <taxon>Pterygota</taxon>
        <taxon>Neoptera</taxon>
        <taxon>Endopterygota</taxon>
        <taxon>Hymenoptera</taxon>
        <taxon>Apocrita</taxon>
        <taxon>Proctotrupomorpha</taxon>
        <taxon>Chalcidoidea</taxon>
        <taxon>Trichogrammatidae</taxon>
        <taxon>Trichogramma</taxon>
    </lineage>
</organism>
<proteinExistence type="predicted"/>